<dbReference type="InterPro" id="IPR043502">
    <property type="entry name" value="DNA/RNA_pol_sf"/>
</dbReference>
<reference evidence="2" key="2">
    <citation type="journal article" date="2024" name="Plant">
        <title>Genomic evolution and insights into agronomic trait innovations of Sesamum species.</title>
        <authorList>
            <person name="Miao H."/>
            <person name="Wang L."/>
            <person name="Qu L."/>
            <person name="Liu H."/>
            <person name="Sun Y."/>
            <person name="Le M."/>
            <person name="Wang Q."/>
            <person name="Wei S."/>
            <person name="Zheng Y."/>
            <person name="Lin W."/>
            <person name="Duan Y."/>
            <person name="Cao H."/>
            <person name="Xiong S."/>
            <person name="Wang X."/>
            <person name="Wei L."/>
            <person name="Li C."/>
            <person name="Ma Q."/>
            <person name="Ju M."/>
            <person name="Zhao R."/>
            <person name="Li G."/>
            <person name="Mu C."/>
            <person name="Tian Q."/>
            <person name="Mei H."/>
            <person name="Zhang T."/>
            <person name="Gao T."/>
            <person name="Zhang H."/>
        </authorList>
    </citation>
    <scope>NUCLEOTIDE SEQUENCE</scope>
    <source>
        <strain evidence="2">KEN1</strain>
    </source>
</reference>
<gene>
    <name evidence="2" type="ORF">Slati_3812000</name>
</gene>
<sequence>MENAMNDELTALERNQTWEIVDLPKGTKAIGSKWVYKVKLKPDGSIDRYKARLVAKGYNQVEGVDYFDRFSPIAKAVTVRILLALVAGSGWAIHQVDINNAFLHGLLEEDIYMLPQDGSSVPTGKVCKLKRSLSILKQASRQWNQELTAKLVAYGFSQSLHEHCVFIKHSVDGPLILLVYVDDVLITGACDRQITDVKGFLDEAFTIKDVSPAKFYLGLEIARSAAGISVTQCKYVRDIIQDVGLSSGRSSNAPFPPTKVHMDAALHLVRYLKGVPDRGLFFPNSNQFALEAFYDADSAGCVDSKQSLTGYCVYLGDALISWKTKKQSMVTRSTVEVEYHSLNTTVCRLQWISYLLNGLHISHQTHVQVYCDNQVAIHIVANPYKAGFIMPMYVSSRTLLADLFTKLLPASTFQPLLSKLGLVSPSQIQLEGGLLRIQGPSSISSRLRQSSQVLDPANLLTCDLRPHLPAT</sequence>
<name>A0AAW2U5X7_9LAMI</name>
<evidence type="ECO:0000259" key="1">
    <source>
        <dbReference type="Pfam" id="PF07727"/>
    </source>
</evidence>
<organism evidence="2">
    <name type="scientific">Sesamum latifolium</name>
    <dbReference type="NCBI Taxonomy" id="2727402"/>
    <lineage>
        <taxon>Eukaryota</taxon>
        <taxon>Viridiplantae</taxon>
        <taxon>Streptophyta</taxon>
        <taxon>Embryophyta</taxon>
        <taxon>Tracheophyta</taxon>
        <taxon>Spermatophyta</taxon>
        <taxon>Magnoliopsida</taxon>
        <taxon>eudicotyledons</taxon>
        <taxon>Gunneridae</taxon>
        <taxon>Pentapetalae</taxon>
        <taxon>asterids</taxon>
        <taxon>lamiids</taxon>
        <taxon>Lamiales</taxon>
        <taxon>Pedaliaceae</taxon>
        <taxon>Sesamum</taxon>
    </lineage>
</organism>
<dbReference type="PANTHER" id="PTHR11439:SF465">
    <property type="entry name" value="REVERSE TRANSCRIPTASE TY1_COPIA-TYPE DOMAIN-CONTAINING PROTEIN"/>
    <property type="match status" value="1"/>
</dbReference>
<dbReference type="CDD" id="cd09272">
    <property type="entry name" value="RNase_HI_RT_Ty1"/>
    <property type="match status" value="1"/>
</dbReference>
<dbReference type="SUPFAM" id="SSF56672">
    <property type="entry name" value="DNA/RNA polymerases"/>
    <property type="match status" value="1"/>
</dbReference>
<dbReference type="AlphaFoldDB" id="A0AAW2U5X7"/>
<accession>A0AAW2U5X7</accession>
<protein>
    <submittedName>
        <fullName evidence="2">Retrovirus-related Pol polyprotein from transposon RE1</fullName>
    </submittedName>
</protein>
<proteinExistence type="predicted"/>
<dbReference type="InterPro" id="IPR013103">
    <property type="entry name" value="RVT_2"/>
</dbReference>
<dbReference type="EMBL" id="JACGWN010000013">
    <property type="protein sequence ID" value="KAL0412223.1"/>
    <property type="molecule type" value="Genomic_DNA"/>
</dbReference>
<feature type="domain" description="Reverse transcriptase Ty1/copia-type" evidence="1">
    <location>
        <begin position="15"/>
        <end position="254"/>
    </location>
</feature>
<comment type="caution">
    <text evidence="2">The sequence shown here is derived from an EMBL/GenBank/DDBJ whole genome shotgun (WGS) entry which is preliminary data.</text>
</comment>
<dbReference type="PANTHER" id="PTHR11439">
    <property type="entry name" value="GAG-POL-RELATED RETROTRANSPOSON"/>
    <property type="match status" value="1"/>
</dbReference>
<evidence type="ECO:0000313" key="2">
    <source>
        <dbReference type="EMBL" id="KAL0412223.1"/>
    </source>
</evidence>
<dbReference type="Pfam" id="PF07727">
    <property type="entry name" value="RVT_2"/>
    <property type="match status" value="1"/>
</dbReference>
<reference evidence="2" key="1">
    <citation type="submission" date="2020-06" db="EMBL/GenBank/DDBJ databases">
        <authorList>
            <person name="Li T."/>
            <person name="Hu X."/>
            <person name="Zhang T."/>
            <person name="Song X."/>
            <person name="Zhang H."/>
            <person name="Dai N."/>
            <person name="Sheng W."/>
            <person name="Hou X."/>
            <person name="Wei L."/>
        </authorList>
    </citation>
    <scope>NUCLEOTIDE SEQUENCE</scope>
    <source>
        <strain evidence="2">KEN1</strain>
        <tissue evidence="2">Leaf</tissue>
    </source>
</reference>